<reference evidence="1 2" key="1">
    <citation type="submission" date="2018-08" db="EMBL/GenBank/DDBJ databases">
        <title>Recombination of ecologically and evolutionarily significant loci maintains genetic cohesion in the Pseudomonas syringae species complex.</title>
        <authorList>
            <person name="Dillon M."/>
            <person name="Thakur S."/>
            <person name="Almeida R.N.D."/>
            <person name="Weir B.S."/>
            <person name="Guttman D.S."/>
        </authorList>
    </citation>
    <scope>NUCLEOTIDE SEQUENCE [LARGE SCALE GENOMIC DNA]</scope>
    <source>
        <strain evidence="1 2">ICMP 5019</strain>
    </source>
</reference>
<sequence length="39" mass="4238">MLWTKEMDSLMCSLIGLALASGDLDGRIQANIGLRSQTK</sequence>
<comment type="caution">
    <text evidence="1">The sequence shown here is derived from an EMBL/GenBank/DDBJ whole genome shotgun (WGS) entry which is preliminary data.</text>
</comment>
<evidence type="ECO:0000313" key="2">
    <source>
        <dbReference type="Proteomes" id="UP000272613"/>
    </source>
</evidence>
<dbReference type="EMBL" id="RBSH01000219">
    <property type="protein sequence ID" value="RMR98434.1"/>
    <property type="molecule type" value="Genomic_DNA"/>
</dbReference>
<protein>
    <submittedName>
        <fullName evidence="1">Uncharacterized protein</fullName>
    </submittedName>
</protein>
<evidence type="ECO:0000313" key="1">
    <source>
        <dbReference type="EMBL" id="RMR98434.1"/>
    </source>
</evidence>
<organism evidence="1 2">
    <name type="scientific">Pseudomonas coronafaciens pv. garcae</name>
    <dbReference type="NCBI Taxonomy" id="251653"/>
    <lineage>
        <taxon>Bacteria</taxon>
        <taxon>Pseudomonadati</taxon>
        <taxon>Pseudomonadota</taxon>
        <taxon>Gammaproteobacteria</taxon>
        <taxon>Pseudomonadales</taxon>
        <taxon>Pseudomonadaceae</taxon>
        <taxon>Pseudomonas</taxon>
        <taxon>Pseudomonas coronafaciens</taxon>
    </lineage>
</organism>
<accession>A0AB37QM34</accession>
<proteinExistence type="predicted"/>
<name>A0AB37QM34_9PSED</name>
<gene>
    <name evidence="1" type="ORF">ALP74_101786</name>
</gene>
<dbReference type="Proteomes" id="UP000272613">
    <property type="component" value="Unassembled WGS sequence"/>
</dbReference>
<dbReference type="AlphaFoldDB" id="A0AB37QM34"/>